<keyword evidence="6" id="KW-1185">Reference proteome</keyword>
<evidence type="ECO:0000313" key="6">
    <source>
        <dbReference type="Proteomes" id="UP000198878"/>
    </source>
</evidence>
<dbReference type="InterPro" id="IPR032783">
    <property type="entry name" value="AraC_lig"/>
</dbReference>
<dbReference type="InterPro" id="IPR020449">
    <property type="entry name" value="Tscrpt_reg_AraC-type_HTH"/>
</dbReference>
<accession>A0A1H5RDD6</accession>
<dbReference type="RefSeq" id="WP_086674101.1">
    <property type="nucleotide sequence ID" value="NZ_FNUJ01000010.1"/>
</dbReference>
<dbReference type="EMBL" id="FNUJ01000010">
    <property type="protein sequence ID" value="SEF36365.1"/>
    <property type="molecule type" value="Genomic_DNA"/>
</dbReference>
<gene>
    <name evidence="5" type="ORF">SAMN05421837_110120</name>
</gene>
<sequence>MDTISRLLRMAQLGATLEKHCLLGAATRMDIARYGELEVPFHVLLDGECRLYVGREVFELRSGDVVLIPSGAAHRVVTAGPGRPRGIVETDGDAFATTRSERGGDPVIDLFCGHYTVNAGAGALLFRSLPGAIHVAFGQSAETDEVLRALSSLMRLEASREGSGTAAILAALCTVLLAMVLRTARGADVVWTAVTDPGIADAVGSVLAEPGQDWTIERLGRQASMSRATFLRRFVRETGMTVGAFLARARVMAAAELLTTTDAPVATVADRVGYRSESAFGRAFRAEVGTTPGRFRREAVLRRASAAA</sequence>
<dbReference type="InterPro" id="IPR014710">
    <property type="entry name" value="RmlC-like_jellyroll"/>
</dbReference>
<dbReference type="GO" id="GO:0003700">
    <property type="term" value="F:DNA-binding transcription factor activity"/>
    <property type="evidence" value="ECO:0007669"/>
    <property type="project" value="InterPro"/>
</dbReference>
<dbReference type="Pfam" id="PF12833">
    <property type="entry name" value="HTH_18"/>
    <property type="match status" value="1"/>
</dbReference>
<dbReference type="Gene3D" id="1.10.10.60">
    <property type="entry name" value="Homeodomain-like"/>
    <property type="match status" value="2"/>
</dbReference>
<evidence type="ECO:0000259" key="4">
    <source>
        <dbReference type="PROSITE" id="PS01124"/>
    </source>
</evidence>
<dbReference type="Proteomes" id="UP000198878">
    <property type="component" value="Unassembled WGS sequence"/>
</dbReference>
<evidence type="ECO:0000256" key="2">
    <source>
        <dbReference type="ARBA" id="ARBA00023125"/>
    </source>
</evidence>
<feature type="domain" description="HTH araC/xylS-type" evidence="4">
    <location>
        <begin position="197"/>
        <end position="298"/>
    </location>
</feature>
<dbReference type="InterPro" id="IPR018062">
    <property type="entry name" value="HTH_AraC-typ_CS"/>
</dbReference>
<dbReference type="InterPro" id="IPR037923">
    <property type="entry name" value="HTH-like"/>
</dbReference>
<keyword evidence="3" id="KW-0804">Transcription</keyword>
<dbReference type="SUPFAM" id="SSF51215">
    <property type="entry name" value="Regulatory protein AraC"/>
    <property type="match status" value="1"/>
</dbReference>
<organism evidence="5 6">
    <name type="scientific">Amycolatopsis pretoriensis</name>
    <dbReference type="NCBI Taxonomy" id="218821"/>
    <lineage>
        <taxon>Bacteria</taxon>
        <taxon>Bacillati</taxon>
        <taxon>Actinomycetota</taxon>
        <taxon>Actinomycetes</taxon>
        <taxon>Pseudonocardiales</taxon>
        <taxon>Pseudonocardiaceae</taxon>
        <taxon>Amycolatopsis</taxon>
    </lineage>
</organism>
<dbReference type="PROSITE" id="PS01124">
    <property type="entry name" value="HTH_ARAC_FAMILY_2"/>
    <property type="match status" value="1"/>
</dbReference>
<keyword evidence="2" id="KW-0238">DNA-binding</keyword>
<dbReference type="AlphaFoldDB" id="A0A1H5RDD6"/>
<dbReference type="Pfam" id="PF12852">
    <property type="entry name" value="Cupin_6"/>
    <property type="match status" value="1"/>
</dbReference>
<proteinExistence type="predicted"/>
<reference evidence="6" key="1">
    <citation type="submission" date="2016-10" db="EMBL/GenBank/DDBJ databases">
        <authorList>
            <person name="Varghese N."/>
            <person name="Submissions S."/>
        </authorList>
    </citation>
    <scope>NUCLEOTIDE SEQUENCE [LARGE SCALE GENOMIC DNA]</scope>
    <source>
        <strain evidence="6">DSM 44654</strain>
    </source>
</reference>
<dbReference type="InterPro" id="IPR018060">
    <property type="entry name" value="HTH_AraC"/>
</dbReference>
<dbReference type="PRINTS" id="PR00032">
    <property type="entry name" value="HTHARAC"/>
</dbReference>
<dbReference type="PROSITE" id="PS00041">
    <property type="entry name" value="HTH_ARAC_FAMILY_1"/>
    <property type="match status" value="1"/>
</dbReference>
<dbReference type="STRING" id="218821.SAMN05421837_110120"/>
<evidence type="ECO:0000313" key="5">
    <source>
        <dbReference type="EMBL" id="SEF36365.1"/>
    </source>
</evidence>
<name>A0A1H5RDD6_9PSEU</name>
<dbReference type="OrthoDB" id="241790at2"/>
<dbReference type="SMART" id="SM00342">
    <property type="entry name" value="HTH_ARAC"/>
    <property type="match status" value="1"/>
</dbReference>
<dbReference type="SUPFAM" id="SSF46689">
    <property type="entry name" value="Homeodomain-like"/>
    <property type="match status" value="2"/>
</dbReference>
<dbReference type="Gene3D" id="2.60.120.10">
    <property type="entry name" value="Jelly Rolls"/>
    <property type="match status" value="1"/>
</dbReference>
<evidence type="ECO:0000256" key="3">
    <source>
        <dbReference type="ARBA" id="ARBA00023163"/>
    </source>
</evidence>
<evidence type="ECO:0000256" key="1">
    <source>
        <dbReference type="ARBA" id="ARBA00023015"/>
    </source>
</evidence>
<dbReference type="PANTHER" id="PTHR11019:SF159">
    <property type="entry name" value="TRANSCRIPTIONAL REGULATOR-RELATED"/>
    <property type="match status" value="1"/>
</dbReference>
<dbReference type="PANTHER" id="PTHR11019">
    <property type="entry name" value="HTH-TYPE TRANSCRIPTIONAL REGULATOR NIMR"/>
    <property type="match status" value="1"/>
</dbReference>
<keyword evidence="1" id="KW-0805">Transcription regulation</keyword>
<dbReference type="GO" id="GO:0043565">
    <property type="term" value="F:sequence-specific DNA binding"/>
    <property type="evidence" value="ECO:0007669"/>
    <property type="project" value="InterPro"/>
</dbReference>
<protein>
    <submittedName>
        <fullName evidence="5">AraC family transcriptional regulator, activator of mtrCDE</fullName>
    </submittedName>
</protein>
<dbReference type="InterPro" id="IPR009057">
    <property type="entry name" value="Homeodomain-like_sf"/>
</dbReference>